<dbReference type="Pfam" id="PF00532">
    <property type="entry name" value="Peripla_BP_1"/>
    <property type="match status" value="1"/>
</dbReference>
<evidence type="ECO:0000259" key="6">
    <source>
        <dbReference type="PROSITE" id="PS50943"/>
    </source>
</evidence>
<evidence type="ECO:0000313" key="7">
    <source>
        <dbReference type="EMBL" id="ACZ10376.1"/>
    </source>
</evidence>
<dbReference type="GO" id="GO:0003700">
    <property type="term" value="F:DNA-binding transcription factor activity"/>
    <property type="evidence" value="ECO:0007669"/>
    <property type="project" value="TreeGrafter"/>
</dbReference>
<keyword evidence="1" id="KW-0678">Repressor</keyword>
<dbReference type="InterPro" id="IPR001761">
    <property type="entry name" value="Peripla_BP/Lac1_sug-bd_dom"/>
</dbReference>
<evidence type="ECO:0000256" key="3">
    <source>
        <dbReference type="ARBA" id="ARBA00023125"/>
    </source>
</evidence>
<evidence type="ECO:0000256" key="2">
    <source>
        <dbReference type="ARBA" id="ARBA00023015"/>
    </source>
</evidence>
<dbReference type="Proteomes" id="UP000000845">
    <property type="component" value="Chromosome"/>
</dbReference>
<keyword evidence="2" id="KW-0805">Transcription regulation</keyword>
<proteinExistence type="predicted"/>
<organism evidence="7 8">
    <name type="scientific">Sebaldella termitidis (strain ATCC 33386 / NCTC 11300)</name>
    <dbReference type="NCBI Taxonomy" id="526218"/>
    <lineage>
        <taxon>Bacteria</taxon>
        <taxon>Fusobacteriati</taxon>
        <taxon>Fusobacteriota</taxon>
        <taxon>Fusobacteriia</taxon>
        <taxon>Fusobacteriales</taxon>
        <taxon>Leptotrichiaceae</taxon>
        <taxon>Sebaldella</taxon>
    </lineage>
</organism>
<feature type="domain" description="HTH lacI-type" evidence="5">
    <location>
        <begin position="4"/>
        <end position="57"/>
    </location>
</feature>
<feature type="domain" description="HTH cro/C1-type" evidence="6">
    <location>
        <begin position="5"/>
        <end position="51"/>
    </location>
</feature>
<dbReference type="PROSITE" id="PS50932">
    <property type="entry name" value="HTH_LACI_2"/>
    <property type="match status" value="1"/>
</dbReference>
<reference evidence="7 8" key="2">
    <citation type="journal article" date="2010" name="Stand. Genomic Sci.">
        <title>Complete genome sequence of Sebaldella termitidis type strain (NCTC 11300).</title>
        <authorList>
            <person name="Harmon-Smith M."/>
            <person name="Celia L."/>
            <person name="Chertkov O."/>
            <person name="Lapidus A."/>
            <person name="Copeland A."/>
            <person name="Glavina Del Rio T."/>
            <person name="Nolan M."/>
            <person name="Lucas S."/>
            <person name="Tice H."/>
            <person name="Cheng J.F."/>
            <person name="Han C."/>
            <person name="Detter J.C."/>
            <person name="Bruce D."/>
            <person name="Goodwin L."/>
            <person name="Pitluck S."/>
            <person name="Pati A."/>
            <person name="Liolios K."/>
            <person name="Ivanova N."/>
            <person name="Mavromatis K."/>
            <person name="Mikhailova N."/>
            <person name="Chen A."/>
            <person name="Palaniappan K."/>
            <person name="Land M."/>
            <person name="Hauser L."/>
            <person name="Chang Y.J."/>
            <person name="Jeffries C.D."/>
            <person name="Brettin T."/>
            <person name="Goker M."/>
            <person name="Beck B."/>
            <person name="Bristow J."/>
            <person name="Eisen J.A."/>
            <person name="Markowitz V."/>
            <person name="Hugenholtz P."/>
            <person name="Kyrpides N.C."/>
            <person name="Klenk H.P."/>
            <person name="Chen F."/>
        </authorList>
    </citation>
    <scope>NUCLEOTIDE SEQUENCE [LARGE SCALE GENOMIC DNA]</scope>
    <source>
        <strain evidence="8">ATCC 33386 / NCTC 11300</strain>
    </source>
</reference>
<dbReference type="EMBL" id="CP001739">
    <property type="protein sequence ID" value="ACZ10376.1"/>
    <property type="molecule type" value="Genomic_DNA"/>
</dbReference>
<evidence type="ECO:0000256" key="4">
    <source>
        <dbReference type="ARBA" id="ARBA00023163"/>
    </source>
</evidence>
<dbReference type="CDD" id="cd06267">
    <property type="entry name" value="PBP1_LacI_sugar_binding-like"/>
    <property type="match status" value="1"/>
</dbReference>
<dbReference type="RefSeq" id="WP_012862958.1">
    <property type="nucleotide sequence ID" value="NC_013517.1"/>
</dbReference>
<dbReference type="InterPro" id="IPR010982">
    <property type="entry name" value="Lambda_DNA-bd_dom_sf"/>
</dbReference>
<protein>
    <submittedName>
        <fullName evidence="7">Transcriptional regulator, LacI family</fullName>
    </submittedName>
</protein>
<name>D1AQW6_SEBTE</name>
<evidence type="ECO:0000259" key="5">
    <source>
        <dbReference type="PROSITE" id="PS50932"/>
    </source>
</evidence>
<dbReference type="PANTHER" id="PTHR30146:SF148">
    <property type="entry name" value="HTH-TYPE TRANSCRIPTIONAL REPRESSOR PURR-RELATED"/>
    <property type="match status" value="1"/>
</dbReference>
<dbReference type="Pfam" id="PF00356">
    <property type="entry name" value="LacI"/>
    <property type="match status" value="1"/>
</dbReference>
<dbReference type="PROSITE" id="PS00356">
    <property type="entry name" value="HTH_LACI_1"/>
    <property type="match status" value="1"/>
</dbReference>
<accession>D1AQW6</accession>
<dbReference type="SMART" id="SM00354">
    <property type="entry name" value="HTH_LACI"/>
    <property type="match status" value="1"/>
</dbReference>
<dbReference type="InterPro" id="IPR000843">
    <property type="entry name" value="HTH_LacI"/>
</dbReference>
<gene>
    <name evidence="7" type="ordered locus">Sterm_3542</name>
</gene>
<dbReference type="SUPFAM" id="SSF47413">
    <property type="entry name" value="lambda repressor-like DNA-binding domains"/>
    <property type="match status" value="1"/>
</dbReference>
<dbReference type="eggNOG" id="COG1609">
    <property type="taxonomic scope" value="Bacteria"/>
</dbReference>
<evidence type="ECO:0000313" key="8">
    <source>
        <dbReference type="Proteomes" id="UP000000845"/>
    </source>
</evidence>
<dbReference type="InterPro" id="IPR001387">
    <property type="entry name" value="Cro/C1-type_HTH"/>
</dbReference>
<dbReference type="InterPro" id="IPR028082">
    <property type="entry name" value="Peripla_BP_I"/>
</dbReference>
<dbReference type="PANTHER" id="PTHR30146">
    <property type="entry name" value="LACI-RELATED TRANSCRIPTIONAL REPRESSOR"/>
    <property type="match status" value="1"/>
</dbReference>
<dbReference type="PRINTS" id="PR00036">
    <property type="entry name" value="HTHLACI"/>
</dbReference>
<dbReference type="Gene3D" id="3.40.50.2300">
    <property type="match status" value="2"/>
</dbReference>
<keyword evidence="8" id="KW-1185">Reference proteome</keyword>
<dbReference type="KEGG" id="str:Sterm_3542"/>
<dbReference type="STRING" id="526218.Sterm_3542"/>
<dbReference type="GO" id="GO:0000976">
    <property type="term" value="F:transcription cis-regulatory region binding"/>
    <property type="evidence" value="ECO:0007669"/>
    <property type="project" value="TreeGrafter"/>
</dbReference>
<sequence>MGKSTIKEVAKMAGVSIGTVSRYINGFSVKEKNKKHIEEAIKKLNFETNYLAQGLRSKKTNSIGVLVPDIGDIFVTQVIEGIETVLNEQNFSTIICSSQNQWNIESEKLDFLRKKKVDGIILMPTSSIYKHIKEFEKNNIPLVLIDRIFDRVSLNAVVCDNVTGSYEGVSEIIKRGHTKIGIINGPKTVYTAKNRFEGYKMALKEESIKLDNDYVKYTDYTEIEGYRAIKELMSMKEKPTAIFATNYKTTLGCLRYMYDEGLKIGEDISLLGYDQSDLFKMIKPQISVIYQPTQLIGTEAAKSILEETNNGSSGKSNVKILDTKLVITESIKKLK</sequence>
<dbReference type="Gene3D" id="1.10.260.40">
    <property type="entry name" value="lambda repressor-like DNA-binding domains"/>
    <property type="match status" value="1"/>
</dbReference>
<reference evidence="8" key="1">
    <citation type="submission" date="2009-09" db="EMBL/GenBank/DDBJ databases">
        <title>The complete chromosome of Sebaldella termitidis ATCC 33386.</title>
        <authorList>
            <consortium name="US DOE Joint Genome Institute (JGI-PGF)"/>
            <person name="Lucas S."/>
            <person name="Copeland A."/>
            <person name="Lapidus A."/>
            <person name="Glavina del Rio T."/>
            <person name="Dalin E."/>
            <person name="Tice H."/>
            <person name="Bruce D."/>
            <person name="Goodwin L."/>
            <person name="Pitluck S."/>
            <person name="Kyrpides N."/>
            <person name="Mavromatis K."/>
            <person name="Ivanova N."/>
            <person name="Mikhailova N."/>
            <person name="Sims D."/>
            <person name="Meincke L."/>
            <person name="Brettin T."/>
            <person name="Detter J.C."/>
            <person name="Han C."/>
            <person name="Larimer F."/>
            <person name="Land M."/>
            <person name="Hauser L."/>
            <person name="Markowitz V."/>
            <person name="Cheng J.F."/>
            <person name="Hugenholtz P."/>
            <person name="Woyke T."/>
            <person name="Wu D."/>
            <person name="Eisen J.A."/>
        </authorList>
    </citation>
    <scope>NUCLEOTIDE SEQUENCE [LARGE SCALE GENOMIC DNA]</scope>
    <source>
        <strain evidence="8">ATCC 33386 / NCTC 11300</strain>
    </source>
</reference>
<dbReference type="AlphaFoldDB" id="D1AQW6"/>
<keyword evidence="4" id="KW-0804">Transcription</keyword>
<evidence type="ECO:0000256" key="1">
    <source>
        <dbReference type="ARBA" id="ARBA00022491"/>
    </source>
</evidence>
<dbReference type="SUPFAM" id="SSF53822">
    <property type="entry name" value="Periplasmic binding protein-like I"/>
    <property type="match status" value="1"/>
</dbReference>
<dbReference type="PROSITE" id="PS50943">
    <property type="entry name" value="HTH_CROC1"/>
    <property type="match status" value="1"/>
</dbReference>
<keyword evidence="3" id="KW-0238">DNA-binding</keyword>
<dbReference type="HOGENOM" id="CLU_037628_6_0_0"/>
<dbReference type="CDD" id="cd01392">
    <property type="entry name" value="HTH_LacI"/>
    <property type="match status" value="1"/>
</dbReference>